<feature type="signal peptide" evidence="1">
    <location>
        <begin position="1"/>
        <end position="29"/>
    </location>
</feature>
<dbReference type="InterPro" id="IPR036366">
    <property type="entry name" value="PGBDSf"/>
</dbReference>
<comment type="caution">
    <text evidence="2">The sequence shown here is derived from an EMBL/GenBank/DDBJ whole genome shotgun (WGS) entry which is preliminary data.</text>
</comment>
<gene>
    <name evidence="2" type="ORF">N4T56_11565</name>
</gene>
<accession>A0ABT2P2X3</accession>
<evidence type="ECO:0000313" key="3">
    <source>
        <dbReference type="Proteomes" id="UP001431192"/>
    </source>
</evidence>
<feature type="chain" id="PRO_5046900791" description="Peptidoglycan binding domain protein" evidence="1">
    <location>
        <begin position="30"/>
        <end position="237"/>
    </location>
</feature>
<dbReference type="PANTHER" id="PTHR41533">
    <property type="entry name" value="L,D-TRANSPEPTIDASE HI_1667-RELATED"/>
    <property type="match status" value="1"/>
</dbReference>
<keyword evidence="1" id="KW-0732">Signal</keyword>
<dbReference type="InterPro" id="IPR036365">
    <property type="entry name" value="PGBD-like_sf"/>
</dbReference>
<evidence type="ECO:0000256" key="1">
    <source>
        <dbReference type="SAM" id="SignalP"/>
    </source>
</evidence>
<dbReference type="PANTHER" id="PTHR41533:SF1">
    <property type="entry name" value="L,D-TRANSPEPTIDASE YCBB-RELATED"/>
    <property type="match status" value="1"/>
</dbReference>
<dbReference type="Gene3D" id="1.10.101.10">
    <property type="entry name" value="PGBD-like superfamily/PGBD"/>
    <property type="match status" value="1"/>
</dbReference>
<protein>
    <recommendedName>
        <fullName evidence="4">Peptidoglycan binding domain protein</fullName>
    </recommendedName>
</protein>
<reference evidence="2" key="1">
    <citation type="submission" date="2022-09" db="EMBL/GenBank/DDBJ databases">
        <title>Shewanella sp. KJ10-1 sp.nov, isolated from marine algae.</title>
        <authorList>
            <person name="Butt M."/>
            <person name="Lee J.K."/>
            <person name="Kim J.M."/>
            <person name="Choi D.G."/>
        </authorList>
    </citation>
    <scope>NUCLEOTIDE SEQUENCE</scope>
    <source>
        <strain evidence="2">KJ10-1</strain>
    </source>
</reference>
<dbReference type="InterPro" id="IPR052905">
    <property type="entry name" value="LD-transpeptidase_YkuD-like"/>
</dbReference>
<dbReference type="SUPFAM" id="SSF47090">
    <property type="entry name" value="PGBD-like"/>
    <property type="match status" value="1"/>
</dbReference>
<dbReference type="Proteomes" id="UP001431192">
    <property type="component" value="Unassembled WGS sequence"/>
</dbReference>
<dbReference type="EMBL" id="JAODOQ010000001">
    <property type="protein sequence ID" value="MCT8986987.1"/>
    <property type="molecule type" value="Genomic_DNA"/>
</dbReference>
<organism evidence="2 3">
    <name type="scientific">Shewanella phaeophyticola</name>
    <dbReference type="NCBI Taxonomy" id="2978345"/>
    <lineage>
        <taxon>Bacteria</taxon>
        <taxon>Pseudomonadati</taxon>
        <taxon>Pseudomonadota</taxon>
        <taxon>Gammaproteobacteria</taxon>
        <taxon>Alteromonadales</taxon>
        <taxon>Shewanellaceae</taxon>
        <taxon>Shewanella</taxon>
    </lineage>
</organism>
<name>A0ABT2P2X3_9GAMM</name>
<keyword evidence="3" id="KW-1185">Reference proteome</keyword>
<evidence type="ECO:0008006" key="4">
    <source>
        <dbReference type="Google" id="ProtNLM"/>
    </source>
</evidence>
<evidence type="ECO:0000313" key="2">
    <source>
        <dbReference type="EMBL" id="MCT8986987.1"/>
    </source>
</evidence>
<dbReference type="RefSeq" id="WP_261733323.1">
    <property type="nucleotide sequence ID" value="NZ_JAODOQ010000001.1"/>
</dbReference>
<sequence length="237" mass="26680">MLNKSKWSVVVSIISLWLMCLLPSSLAQASEQYKNLTQHLLLQYLAEPTVEREKYLAILQTGSDAQQLEYIDNIQQSVADFWHKKQVLLPFDALDRHASVIDKNIALEPAVDDYLGVINYLRKLMWLAETQEWPAIEPGGLLRPGDGHPSIKQISQRLWLLGDANEYLADEVVYLPTLAKSVQRFQSRHGLKADAVIVPKNLILVKPNPSTAGNNISQKFCRKNHLPESVTAAIFVG</sequence>
<proteinExistence type="predicted"/>